<evidence type="ECO:0000313" key="2">
    <source>
        <dbReference type="EMBL" id="RNB82605.1"/>
    </source>
</evidence>
<reference evidence="2 3" key="1">
    <citation type="submission" date="2018-10" db="EMBL/GenBank/DDBJ databases">
        <title>Phylogenomics of Brevibacillus.</title>
        <authorList>
            <person name="Dunlap C."/>
        </authorList>
    </citation>
    <scope>NUCLEOTIDE SEQUENCE [LARGE SCALE GENOMIC DNA]</scope>
    <source>
        <strain evidence="2 3">JCM 15774</strain>
    </source>
</reference>
<sequence>MKKAAGITIMVALLGFNAYLWPTLIKEVKADQKNEKGVQTATILPDSTPVMDLSNQGPRPAHVSAYPVEQPAGQPSSSAVAASKPGTDSKKQSSAKAVQTASSKQPKKTAQKPSTPSRQSDGPDVQITYTYEPSTIHYEETTYTTTSSYGGGSFNMPLEYNPYTGKVQESVKIYRGMEVPATPTLNKQNFGIPQTVKPYAPPEKQDQQQLAPQSYPGR</sequence>
<dbReference type="RefSeq" id="WP_122925386.1">
    <property type="nucleotide sequence ID" value="NZ_RHHU01000012.1"/>
</dbReference>
<evidence type="ECO:0000256" key="1">
    <source>
        <dbReference type="SAM" id="MobiDB-lite"/>
    </source>
</evidence>
<gene>
    <name evidence="2" type="ORF">EDM59_20890</name>
</gene>
<feature type="compositionally biased region" description="Polar residues" evidence="1">
    <location>
        <begin position="111"/>
        <end position="120"/>
    </location>
</feature>
<name>A0A3M8D5V7_9BACL</name>
<dbReference type="EMBL" id="RHHU01000012">
    <property type="protein sequence ID" value="RNB82605.1"/>
    <property type="molecule type" value="Genomic_DNA"/>
</dbReference>
<comment type="caution">
    <text evidence="2">The sequence shown here is derived from an EMBL/GenBank/DDBJ whole genome shotgun (WGS) entry which is preliminary data.</text>
</comment>
<accession>A0A3M8D5V7</accession>
<feature type="region of interest" description="Disordered" evidence="1">
    <location>
        <begin position="185"/>
        <end position="218"/>
    </location>
</feature>
<feature type="compositionally biased region" description="Polar residues" evidence="1">
    <location>
        <begin position="92"/>
        <end position="104"/>
    </location>
</feature>
<organism evidence="2 3">
    <name type="scientific">Brevibacillus nitrificans</name>
    <dbReference type="NCBI Taxonomy" id="651560"/>
    <lineage>
        <taxon>Bacteria</taxon>
        <taxon>Bacillati</taxon>
        <taxon>Bacillota</taxon>
        <taxon>Bacilli</taxon>
        <taxon>Bacillales</taxon>
        <taxon>Paenibacillaceae</taxon>
        <taxon>Brevibacillus</taxon>
    </lineage>
</organism>
<proteinExistence type="predicted"/>
<keyword evidence="3" id="KW-1185">Reference proteome</keyword>
<dbReference type="AlphaFoldDB" id="A0A3M8D5V7"/>
<dbReference type="Proteomes" id="UP000269573">
    <property type="component" value="Unassembled WGS sequence"/>
</dbReference>
<evidence type="ECO:0000313" key="3">
    <source>
        <dbReference type="Proteomes" id="UP000269573"/>
    </source>
</evidence>
<protein>
    <submittedName>
        <fullName evidence="2">Uncharacterized protein</fullName>
    </submittedName>
</protein>
<feature type="region of interest" description="Disordered" evidence="1">
    <location>
        <begin position="39"/>
        <end position="126"/>
    </location>
</feature>